<organism evidence="1 2">
    <name type="scientific">Candida parapsilosis</name>
    <name type="common">Yeast</name>
    <dbReference type="NCBI Taxonomy" id="5480"/>
    <lineage>
        <taxon>Eukaryota</taxon>
        <taxon>Fungi</taxon>
        <taxon>Dikarya</taxon>
        <taxon>Ascomycota</taxon>
        <taxon>Saccharomycotina</taxon>
        <taxon>Pichiomycetes</taxon>
        <taxon>Debaryomycetaceae</taxon>
        <taxon>Candida/Lodderomyces clade</taxon>
        <taxon>Candida</taxon>
    </lineage>
</organism>
<reference evidence="1" key="1">
    <citation type="submission" date="2020-03" db="EMBL/GenBank/DDBJ databases">
        <title>FDA dAtabase for Regulatory Grade micrObial Sequences (FDA-ARGOS): Supporting development and validation of Infectious Disease Dx tests.</title>
        <authorList>
            <person name="Campos J."/>
            <person name="Goldberg B."/>
            <person name="Tallon L."/>
            <person name="Sadzewicz L."/>
            <person name="Vavikolanu K."/>
            <person name="Mehta A."/>
            <person name="Aluvathingal J."/>
            <person name="Nadendla S."/>
            <person name="Nandy P."/>
            <person name="Geyer C."/>
            <person name="Yan Y."/>
            <person name="Sichtig H."/>
        </authorList>
    </citation>
    <scope>NUCLEOTIDE SEQUENCE [LARGE SCALE GENOMIC DNA]</scope>
    <source>
        <strain evidence="1">FDAARGOS_652</strain>
    </source>
</reference>
<dbReference type="OrthoDB" id="5308060at2759"/>
<gene>
    <name evidence="1" type="ORF">FOB60_000303</name>
</gene>
<dbReference type="EMBL" id="JABWAB010000001">
    <property type="protein sequence ID" value="KAF6058721.1"/>
    <property type="molecule type" value="Genomic_DNA"/>
</dbReference>
<dbReference type="PANTHER" id="PTHR43313">
    <property type="entry name" value="SHORT-CHAIN DEHYDROGENASE/REDUCTASE FAMILY 9C"/>
    <property type="match status" value="1"/>
</dbReference>
<dbReference type="Proteomes" id="UP000590412">
    <property type="component" value="Unassembled WGS sequence"/>
</dbReference>
<evidence type="ECO:0000313" key="1">
    <source>
        <dbReference type="EMBL" id="KAF6058721.1"/>
    </source>
</evidence>
<dbReference type="PANTHER" id="PTHR43313:SF1">
    <property type="entry name" value="3BETA-HYDROXYSTEROID DEHYDROGENASE DHS-16"/>
    <property type="match status" value="1"/>
</dbReference>
<accession>A0A8X7NPW9</accession>
<evidence type="ECO:0000313" key="2">
    <source>
        <dbReference type="Proteomes" id="UP000590412"/>
    </source>
</evidence>
<dbReference type="Pfam" id="PF08643">
    <property type="entry name" value="DUF1776"/>
    <property type="match status" value="1"/>
</dbReference>
<dbReference type="InterPro" id="IPR013952">
    <property type="entry name" value="DUF1776_fun"/>
</dbReference>
<name>A0A8X7NPW9_CANPA</name>
<sequence length="410" mass="46379">MVAEPVSATVQVLNKVINDTSAFINKQSEKIQNSDSLHKIFHHEPTFNPPPQPPSHIKSLFSHVMENISRNKVIYVSLIGLGLGYGVLQLRDRFYERDTERINRRVPKLPNGARSDAVFLMGSITDHLTRITAYDLGKRGFTVFCSILDSTDVKYIASNKISEEIRFVDFTRKSIESAVGELNEILKSPVVPFANADPHKLNLKAIIFAPSWHFPVGPIESTSISTWKKLNSRIQMVMEVMTCGLLQIARNQNSKFILLYSSISNLDLPYHAPESIFQNEVSHLFTILGRELSQYGISVTQIPLGNLSISNQKINSSTRVESLVNTEIRAWTSEMRDLYASDFAKIQHKSNGIRGSGGKGTPMKQLFHLIFDVIYANKTPAVVFCGKGARFYYWLARILPISWLEWYIAW</sequence>
<evidence type="ECO:0008006" key="3">
    <source>
        <dbReference type="Google" id="ProtNLM"/>
    </source>
</evidence>
<dbReference type="AlphaFoldDB" id="A0A8X7NPW9"/>
<protein>
    <recommendedName>
        <fullName evidence="3">DUF1776-domain-containing protein</fullName>
    </recommendedName>
</protein>
<comment type="caution">
    <text evidence="1">The sequence shown here is derived from an EMBL/GenBank/DDBJ whole genome shotgun (WGS) entry which is preliminary data.</text>
</comment>
<proteinExistence type="predicted"/>